<feature type="non-terminal residue" evidence="1">
    <location>
        <position position="13"/>
    </location>
</feature>
<evidence type="ECO:0000313" key="2">
    <source>
        <dbReference type="Proteomes" id="UP000265520"/>
    </source>
</evidence>
<name>A0A392TW54_9FABA</name>
<sequence>MLEAVHASPWLSL</sequence>
<protein>
    <submittedName>
        <fullName evidence="1">Uncharacterized protein</fullName>
    </submittedName>
</protein>
<accession>A0A392TW54</accession>
<keyword evidence="2" id="KW-1185">Reference proteome</keyword>
<reference evidence="1 2" key="1">
    <citation type="journal article" date="2018" name="Front. Plant Sci.">
        <title>Red Clover (Trifolium pratense) and Zigzag Clover (T. medium) - A Picture of Genomic Similarities and Differences.</title>
        <authorList>
            <person name="Dluhosova J."/>
            <person name="Istvanek J."/>
            <person name="Nedelnik J."/>
            <person name="Repkova J."/>
        </authorList>
    </citation>
    <scope>NUCLEOTIDE SEQUENCE [LARGE SCALE GENOMIC DNA]</scope>
    <source>
        <strain evidence="2">cv. 10/8</strain>
        <tissue evidence="1">Leaf</tissue>
    </source>
</reference>
<dbReference type="EMBL" id="LXQA010674787">
    <property type="protein sequence ID" value="MCI65383.1"/>
    <property type="molecule type" value="Genomic_DNA"/>
</dbReference>
<evidence type="ECO:0000313" key="1">
    <source>
        <dbReference type="EMBL" id="MCI65383.1"/>
    </source>
</evidence>
<comment type="caution">
    <text evidence="1">The sequence shown here is derived from an EMBL/GenBank/DDBJ whole genome shotgun (WGS) entry which is preliminary data.</text>
</comment>
<dbReference type="Proteomes" id="UP000265520">
    <property type="component" value="Unassembled WGS sequence"/>
</dbReference>
<organism evidence="1 2">
    <name type="scientific">Trifolium medium</name>
    <dbReference type="NCBI Taxonomy" id="97028"/>
    <lineage>
        <taxon>Eukaryota</taxon>
        <taxon>Viridiplantae</taxon>
        <taxon>Streptophyta</taxon>
        <taxon>Embryophyta</taxon>
        <taxon>Tracheophyta</taxon>
        <taxon>Spermatophyta</taxon>
        <taxon>Magnoliopsida</taxon>
        <taxon>eudicotyledons</taxon>
        <taxon>Gunneridae</taxon>
        <taxon>Pentapetalae</taxon>
        <taxon>rosids</taxon>
        <taxon>fabids</taxon>
        <taxon>Fabales</taxon>
        <taxon>Fabaceae</taxon>
        <taxon>Papilionoideae</taxon>
        <taxon>50 kb inversion clade</taxon>
        <taxon>NPAAA clade</taxon>
        <taxon>Hologalegina</taxon>
        <taxon>IRL clade</taxon>
        <taxon>Trifolieae</taxon>
        <taxon>Trifolium</taxon>
    </lineage>
</organism>
<proteinExistence type="predicted"/>